<dbReference type="EMBL" id="BMHA01000008">
    <property type="protein sequence ID" value="GGI07311.1"/>
    <property type="molecule type" value="Genomic_DNA"/>
</dbReference>
<evidence type="ECO:0000256" key="5">
    <source>
        <dbReference type="ARBA" id="ARBA00022692"/>
    </source>
</evidence>
<gene>
    <name evidence="11" type="ORF">GCM10011354_23450</name>
</gene>
<evidence type="ECO:0000256" key="9">
    <source>
        <dbReference type="ARBA" id="ARBA00023136"/>
    </source>
</evidence>
<dbReference type="SMART" id="SM01323">
    <property type="entry name" value="YajC"/>
    <property type="match status" value="1"/>
</dbReference>
<protein>
    <recommendedName>
        <fullName evidence="13">Preprotein translocase subunit YajC</fullName>
    </recommendedName>
</protein>
<evidence type="ECO:0000256" key="7">
    <source>
        <dbReference type="ARBA" id="ARBA00022989"/>
    </source>
</evidence>
<comment type="subcellular location">
    <subcellularLocation>
        <location evidence="1">Cell membrane</location>
        <topology evidence="1">Single-pass membrane protein</topology>
    </subcellularLocation>
</comment>
<comment type="similarity">
    <text evidence="2">Belongs to the YajC family.</text>
</comment>
<evidence type="ECO:0000313" key="11">
    <source>
        <dbReference type="EMBL" id="GGI07311.1"/>
    </source>
</evidence>
<keyword evidence="8" id="KW-0811">Translocation</keyword>
<comment type="caution">
    <text evidence="11">The sequence shown here is derived from an EMBL/GenBank/DDBJ whole genome shotgun (WGS) entry which is preliminary data.</text>
</comment>
<keyword evidence="4" id="KW-1003">Cell membrane</keyword>
<feature type="transmembrane region" description="Helical" evidence="10">
    <location>
        <begin position="6"/>
        <end position="24"/>
    </location>
</feature>
<dbReference type="PANTHER" id="PTHR33909">
    <property type="entry name" value="SEC TRANSLOCON ACCESSORY COMPLEX SUBUNIT YAJC"/>
    <property type="match status" value="1"/>
</dbReference>
<keyword evidence="12" id="KW-1185">Reference proteome</keyword>
<reference evidence="11" key="2">
    <citation type="submission" date="2020-09" db="EMBL/GenBank/DDBJ databases">
        <authorList>
            <person name="Sun Q."/>
            <person name="Zhou Y."/>
        </authorList>
    </citation>
    <scope>NUCLEOTIDE SEQUENCE</scope>
    <source>
        <strain evidence="11">CGMCC 1.14988</strain>
    </source>
</reference>
<dbReference type="Pfam" id="PF02699">
    <property type="entry name" value="YajC"/>
    <property type="match status" value="1"/>
</dbReference>
<evidence type="ECO:0000313" key="12">
    <source>
        <dbReference type="Proteomes" id="UP000650511"/>
    </source>
</evidence>
<name>A0A8J3AB66_9ACTN</name>
<dbReference type="InterPro" id="IPR003849">
    <property type="entry name" value="Preprotein_translocase_YajC"/>
</dbReference>
<dbReference type="Proteomes" id="UP000650511">
    <property type="component" value="Unassembled WGS sequence"/>
</dbReference>
<keyword evidence="3" id="KW-0813">Transport</keyword>
<evidence type="ECO:0008006" key="13">
    <source>
        <dbReference type="Google" id="ProtNLM"/>
    </source>
</evidence>
<organism evidence="11 12">
    <name type="scientific">Egicoccus halophilus</name>
    <dbReference type="NCBI Taxonomy" id="1670830"/>
    <lineage>
        <taxon>Bacteria</taxon>
        <taxon>Bacillati</taxon>
        <taxon>Actinomycetota</taxon>
        <taxon>Nitriliruptoria</taxon>
        <taxon>Egicoccales</taxon>
        <taxon>Egicoccaceae</taxon>
        <taxon>Egicoccus</taxon>
    </lineage>
</organism>
<evidence type="ECO:0000256" key="1">
    <source>
        <dbReference type="ARBA" id="ARBA00004162"/>
    </source>
</evidence>
<dbReference type="GO" id="GO:0005886">
    <property type="term" value="C:plasma membrane"/>
    <property type="evidence" value="ECO:0007669"/>
    <property type="project" value="UniProtKB-SubCell"/>
</dbReference>
<evidence type="ECO:0000256" key="10">
    <source>
        <dbReference type="SAM" id="Phobius"/>
    </source>
</evidence>
<dbReference type="GO" id="GO:0015031">
    <property type="term" value="P:protein transport"/>
    <property type="evidence" value="ECO:0007669"/>
    <property type="project" value="UniProtKB-KW"/>
</dbReference>
<keyword evidence="6" id="KW-0653">Protein transport</keyword>
<dbReference type="PRINTS" id="PR01853">
    <property type="entry name" value="YAJCTRNLCASE"/>
</dbReference>
<keyword evidence="7 10" id="KW-1133">Transmembrane helix</keyword>
<evidence type="ECO:0000256" key="3">
    <source>
        <dbReference type="ARBA" id="ARBA00022448"/>
    </source>
</evidence>
<evidence type="ECO:0000256" key="6">
    <source>
        <dbReference type="ARBA" id="ARBA00022927"/>
    </source>
</evidence>
<keyword evidence="5 10" id="KW-0812">Transmembrane</keyword>
<reference evidence="11" key="1">
    <citation type="journal article" date="2014" name="Int. J. Syst. Evol. Microbiol.">
        <title>Complete genome sequence of Corynebacterium casei LMG S-19264T (=DSM 44701T), isolated from a smear-ripened cheese.</title>
        <authorList>
            <consortium name="US DOE Joint Genome Institute (JGI-PGF)"/>
            <person name="Walter F."/>
            <person name="Albersmeier A."/>
            <person name="Kalinowski J."/>
            <person name="Ruckert C."/>
        </authorList>
    </citation>
    <scope>NUCLEOTIDE SEQUENCE</scope>
    <source>
        <strain evidence="11">CGMCC 1.14988</strain>
    </source>
</reference>
<dbReference type="RefSeq" id="WP_205745203.1">
    <property type="nucleotide sequence ID" value="NZ_BMHA01000008.1"/>
</dbReference>
<dbReference type="AlphaFoldDB" id="A0A8J3AB66"/>
<evidence type="ECO:0000256" key="8">
    <source>
        <dbReference type="ARBA" id="ARBA00023010"/>
    </source>
</evidence>
<evidence type="ECO:0000256" key="4">
    <source>
        <dbReference type="ARBA" id="ARBA00022475"/>
    </source>
</evidence>
<accession>A0A8J3AB66</accession>
<keyword evidence="9 10" id="KW-0472">Membrane</keyword>
<proteinExistence type="inferred from homology"/>
<dbReference type="NCBIfam" id="TIGR00739">
    <property type="entry name" value="yajC"/>
    <property type="match status" value="1"/>
</dbReference>
<sequence length="93" mass="10172">MDGGGLGGLLLPLLFLVVLYLLLIRPQQKRQKAHQRQVADLQVGDDVVTIGGLHGRITALSDDAMDLLVTDDVVLRFQRSALARVVRDEPETA</sequence>
<dbReference type="PANTHER" id="PTHR33909:SF1">
    <property type="entry name" value="SEC TRANSLOCON ACCESSORY COMPLEX SUBUNIT YAJC"/>
    <property type="match status" value="1"/>
</dbReference>
<evidence type="ECO:0000256" key="2">
    <source>
        <dbReference type="ARBA" id="ARBA00006742"/>
    </source>
</evidence>